<accession>A0A218MKX9</accession>
<name>A0A218MKX9_9VIRU</name>
<organism evidence="1">
    <name type="scientific">uncultured virus</name>
    <dbReference type="NCBI Taxonomy" id="340016"/>
    <lineage>
        <taxon>Viruses</taxon>
        <taxon>environmental samples</taxon>
    </lineage>
</organism>
<proteinExistence type="predicted"/>
<evidence type="ECO:0000313" key="1">
    <source>
        <dbReference type="EMBL" id="ASE99925.1"/>
    </source>
</evidence>
<reference evidence="1" key="1">
    <citation type="submission" date="2016-10" db="EMBL/GenBank/DDBJ databases">
        <authorList>
            <person name="Varghese N."/>
        </authorList>
    </citation>
    <scope>NUCLEOTIDE SEQUENCE</scope>
</reference>
<dbReference type="EMBL" id="KY052806">
    <property type="protein sequence ID" value="ASE99925.1"/>
    <property type="molecule type" value="Genomic_DNA"/>
</dbReference>
<protein>
    <submittedName>
        <fullName evidence="1">Uncharacterized protein</fullName>
    </submittedName>
</protein>
<sequence length="97" mass="10947">MAQQYPLLPKLYGMQMQDNEEVRQLYLLLEKWGSTLINELNTRDIQVDSRPSTKIFTVTTVTNITNPQAGDIAYSASTGKFKGYVSLGAETSWQDLN</sequence>
<reference evidence="1" key="2">
    <citation type="journal article" date="2017" name="Nat. Commun.">
        <title>Single-virus genomics reveals hidden cosmopolitan and abundant viruses.</title>
        <authorList>
            <person name="Martinez-Hernandez F."/>
            <person name="Fornas O."/>
            <person name="Lluesma Gomez M."/>
            <person name="Bolduc B."/>
            <person name="de la Cruz Pena M.J."/>
            <person name="Martinez J.M."/>
            <person name="Anton J."/>
            <person name="Gasol J.M."/>
            <person name="Rosselli R."/>
            <person name="Rodriguez-Valera F."/>
            <person name="Sullivan M.B."/>
            <person name="Acinas S.G."/>
            <person name="Martinez-Garcia M."/>
        </authorList>
    </citation>
    <scope>NUCLEOTIDE SEQUENCE</scope>
</reference>